<name>A0A427YTS2_9TREE</name>
<comment type="caution">
    <text evidence="3">The sequence shown here is derived from an EMBL/GenBank/DDBJ whole genome shotgun (WGS) entry which is preliminary data.</text>
</comment>
<protein>
    <recommendedName>
        <fullName evidence="2">Metallo-beta-lactamase domain-containing protein</fullName>
    </recommendedName>
</protein>
<dbReference type="OrthoDB" id="341300at2759"/>
<accession>A0A427YTS2</accession>
<proteinExistence type="predicted"/>
<dbReference type="Gene3D" id="3.60.15.10">
    <property type="entry name" value="Ribonuclease Z/Hydroxyacylglutathione hydrolase-like"/>
    <property type="match status" value="1"/>
</dbReference>
<dbReference type="STRING" id="1890683.A0A427YTS2"/>
<dbReference type="PANTHER" id="PTHR42663:SF6">
    <property type="entry name" value="HYDROLASE C777.06C-RELATED"/>
    <property type="match status" value="1"/>
</dbReference>
<evidence type="ECO:0000256" key="1">
    <source>
        <dbReference type="SAM" id="MobiDB-lite"/>
    </source>
</evidence>
<dbReference type="AlphaFoldDB" id="A0A427YTS2"/>
<feature type="region of interest" description="Disordered" evidence="1">
    <location>
        <begin position="320"/>
        <end position="369"/>
    </location>
</feature>
<dbReference type="Proteomes" id="UP000279259">
    <property type="component" value="Unassembled WGS sequence"/>
</dbReference>
<feature type="compositionally biased region" description="Low complexity" evidence="1">
    <location>
        <begin position="353"/>
        <end position="366"/>
    </location>
</feature>
<dbReference type="InterPro" id="IPR001279">
    <property type="entry name" value="Metallo-B-lactamas"/>
</dbReference>
<gene>
    <name evidence="3" type="ORF">EHS25_004285</name>
</gene>
<evidence type="ECO:0000259" key="2">
    <source>
        <dbReference type="Pfam" id="PF12706"/>
    </source>
</evidence>
<dbReference type="EMBL" id="RSCD01000002">
    <property type="protein sequence ID" value="RSH94482.1"/>
    <property type="molecule type" value="Genomic_DNA"/>
</dbReference>
<dbReference type="CDD" id="cd16279">
    <property type="entry name" value="metallo-hydrolase-like_MBL-fold"/>
    <property type="match status" value="1"/>
</dbReference>
<keyword evidence="4" id="KW-1185">Reference proteome</keyword>
<reference evidence="3 4" key="1">
    <citation type="submission" date="2018-11" db="EMBL/GenBank/DDBJ databases">
        <title>Genome sequence of Saitozyma podzolica DSM 27192.</title>
        <authorList>
            <person name="Aliyu H."/>
            <person name="Gorte O."/>
            <person name="Ochsenreither K."/>
        </authorList>
    </citation>
    <scope>NUCLEOTIDE SEQUENCE [LARGE SCALE GENOMIC DNA]</scope>
    <source>
        <strain evidence="3 4">DSM 27192</strain>
    </source>
</reference>
<organism evidence="3 4">
    <name type="scientific">Saitozyma podzolica</name>
    <dbReference type="NCBI Taxonomy" id="1890683"/>
    <lineage>
        <taxon>Eukaryota</taxon>
        <taxon>Fungi</taxon>
        <taxon>Dikarya</taxon>
        <taxon>Basidiomycota</taxon>
        <taxon>Agaricomycotina</taxon>
        <taxon>Tremellomycetes</taxon>
        <taxon>Tremellales</taxon>
        <taxon>Trimorphomycetaceae</taxon>
        <taxon>Saitozyma</taxon>
    </lineage>
</organism>
<dbReference type="PANTHER" id="PTHR42663">
    <property type="entry name" value="HYDROLASE C777.06C-RELATED-RELATED"/>
    <property type="match status" value="1"/>
</dbReference>
<feature type="domain" description="Metallo-beta-lactamase" evidence="2">
    <location>
        <begin position="103"/>
        <end position="315"/>
    </location>
</feature>
<sequence>MSPVQFLFMGTGTSTGLPLAPCLTNAFPYPKPFAAALPLPPPPADGAPPPKGHYDPNGPWPRDVTCACCRSTVDPEVPEGWKNRRGNTGGVLRKKDAQGRWKNVLLDVGKTFREQAIRFFPRWGVHSIDAVVLTHGHADAYFGLDDLREWCIRQGTTIPVYLDRPTYEAVAKSFPYLVDRSQASGGGDIPSLAWEIVDDYAEFDICGINVKTLPVEHGIYFRVAPASSDSSGTSTPMDLKPEPLICLGFLFDDAIAYLSDVSVVPERTWDVLLRRTPVPSDPLQVAEMQVGDAGHAGHSQPQTVLSALTGLRDRLAASKTLIPPTPQGTPGSSSPTSAAASVNKLSLSDELNTSEPATPSTSTSGTAPPPLPILIVDSLWPIRTHVSHTNFPQALEIALRLNPSVTYLTGMTHPSTHFMWEELCLAIRGKDAQRGDHPDAELSKYLVQKVFADGQFSGASHLGKRVKDWGGIVEPAWDGLVLEAGNGEGLWKEVTEPGGSINCFGI</sequence>
<dbReference type="InterPro" id="IPR036866">
    <property type="entry name" value="RibonucZ/Hydroxyglut_hydro"/>
</dbReference>
<evidence type="ECO:0000313" key="4">
    <source>
        <dbReference type="Proteomes" id="UP000279259"/>
    </source>
</evidence>
<feature type="compositionally biased region" description="Low complexity" evidence="1">
    <location>
        <begin position="328"/>
        <end position="341"/>
    </location>
</feature>
<evidence type="ECO:0000313" key="3">
    <source>
        <dbReference type="EMBL" id="RSH94482.1"/>
    </source>
</evidence>
<dbReference type="Pfam" id="PF12706">
    <property type="entry name" value="Lactamase_B_2"/>
    <property type="match status" value="1"/>
</dbReference>
<dbReference type="SUPFAM" id="SSF56281">
    <property type="entry name" value="Metallo-hydrolase/oxidoreductase"/>
    <property type="match status" value="1"/>
</dbReference>